<dbReference type="PANTHER" id="PTHR12317:SF0">
    <property type="entry name" value="ACYLTRANSFERASE"/>
    <property type="match status" value="1"/>
</dbReference>
<dbReference type="AlphaFoldDB" id="A0A058ZAW8"/>
<feature type="transmembrane region" description="Helical" evidence="14">
    <location>
        <begin position="104"/>
        <end position="129"/>
    </location>
</feature>
<proteinExistence type="inferred from homology"/>
<evidence type="ECO:0000256" key="9">
    <source>
        <dbReference type="ARBA" id="ARBA00022824"/>
    </source>
</evidence>
<keyword evidence="11" id="KW-0443">Lipid metabolism</keyword>
<keyword evidence="8" id="KW-0319">Glycerol metabolism</keyword>
<evidence type="ECO:0000256" key="11">
    <source>
        <dbReference type="ARBA" id="ARBA00023098"/>
    </source>
</evidence>
<dbReference type="GO" id="GO:0004144">
    <property type="term" value="F:diacylglycerol O-acyltransferase activity"/>
    <property type="evidence" value="ECO:0007669"/>
    <property type="project" value="TreeGrafter"/>
</dbReference>
<dbReference type="RefSeq" id="XP_009495088.1">
    <property type="nucleotide sequence ID" value="XM_009496813.1"/>
</dbReference>
<keyword evidence="6 14" id="KW-0808">Transferase</keyword>
<keyword evidence="7 14" id="KW-0812">Transmembrane</keyword>
<evidence type="ECO:0000256" key="3">
    <source>
        <dbReference type="ARBA" id="ARBA00005189"/>
    </source>
</evidence>
<dbReference type="STRING" id="691883.A0A058ZAW8"/>
<evidence type="ECO:0000256" key="8">
    <source>
        <dbReference type="ARBA" id="ARBA00022798"/>
    </source>
</evidence>
<evidence type="ECO:0000256" key="13">
    <source>
        <dbReference type="ARBA" id="ARBA00023315"/>
    </source>
</evidence>
<dbReference type="eggNOG" id="KOG0831">
    <property type="taxonomic scope" value="Eukaryota"/>
</dbReference>
<comment type="pathway">
    <text evidence="2">Glycerolipid metabolism; triacylglycerol biosynthesis.</text>
</comment>
<dbReference type="GO" id="GO:0006071">
    <property type="term" value="P:glycerol metabolic process"/>
    <property type="evidence" value="ECO:0007669"/>
    <property type="project" value="UniProtKB-KW"/>
</dbReference>
<dbReference type="Proteomes" id="UP000030693">
    <property type="component" value="Unassembled WGS sequence"/>
</dbReference>
<reference evidence="16" key="1">
    <citation type="submission" date="2013-04" db="EMBL/GenBank/DDBJ databases">
        <title>The Genome Sequence of Fonticula alba ATCC 38817.</title>
        <authorList>
            <consortium name="The Broad Institute Genomics Platform"/>
            <person name="Russ C."/>
            <person name="Cuomo C."/>
            <person name="Burger G."/>
            <person name="Gray M.W."/>
            <person name="Holland P.W.H."/>
            <person name="King N."/>
            <person name="Lang F.B.F."/>
            <person name="Roger A.J."/>
            <person name="Ruiz-Trillo I."/>
            <person name="Brown M."/>
            <person name="Walker B."/>
            <person name="Young S."/>
            <person name="Zeng Q."/>
            <person name="Gargeya S."/>
            <person name="Fitzgerald M."/>
            <person name="Haas B."/>
            <person name="Abouelleil A."/>
            <person name="Allen A.W."/>
            <person name="Alvarado L."/>
            <person name="Arachchi H.M."/>
            <person name="Berlin A.M."/>
            <person name="Chapman S.B."/>
            <person name="Gainer-Dewar J."/>
            <person name="Goldberg J."/>
            <person name="Griggs A."/>
            <person name="Gujja S."/>
            <person name="Hansen M."/>
            <person name="Howarth C."/>
            <person name="Imamovic A."/>
            <person name="Ireland A."/>
            <person name="Larimer J."/>
            <person name="McCowan C."/>
            <person name="Murphy C."/>
            <person name="Pearson M."/>
            <person name="Poon T.W."/>
            <person name="Priest M."/>
            <person name="Roberts A."/>
            <person name="Saif S."/>
            <person name="Shea T."/>
            <person name="Sisk P."/>
            <person name="Sykes S."/>
            <person name="Wortman J."/>
            <person name="Nusbaum C."/>
            <person name="Birren B."/>
        </authorList>
    </citation>
    <scope>NUCLEOTIDE SEQUENCE [LARGE SCALE GENOMIC DNA]</scope>
    <source>
        <strain evidence="16">ATCC 38817</strain>
    </source>
</reference>
<dbReference type="EMBL" id="KB932204">
    <property type="protein sequence ID" value="KCV70572.1"/>
    <property type="molecule type" value="Genomic_DNA"/>
</dbReference>
<feature type="compositionally biased region" description="Polar residues" evidence="15">
    <location>
        <begin position="262"/>
        <end position="272"/>
    </location>
</feature>
<comment type="pathway">
    <text evidence="3">Lipid metabolism.</text>
</comment>
<keyword evidence="12 14" id="KW-0472">Membrane</keyword>
<evidence type="ECO:0000256" key="14">
    <source>
        <dbReference type="RuleBase" id="RU367023"/>
    </source>
</evidence>
<dbReference type="EC" id="2.3.1.-" evidence="14"/>
<organism evidence="16">
    <name type="scientific">Fonticula alba</name>
    <name type="common">Slime mold</name>
    <dbReference type="NCBI Taxonomy" id="691883"/>
    <lineage>
        <taxon>Eukaryota</taxon>
        <taxon>Rotosphaerida</taxon>
        <taxon>Fonticulaceae</taxon>
        <taxon>Fonticula</taxon>
    </lineage>
</organism>
<dbReference type="GeneID" id="20527643"/>
<evidence type="ECO:0000313" key="16">
    <source>
        <dbReference type="EMBL" id="KCV70572.1"/>
    </source>
</evidence>
<accession>A0A058ZAW8</accession>
<keyword evidence="9 14" id="KW-0256">Endoplasmic reticulum</keyword>
<evidence type="ECO:0000313" key="17">
    <source>
        <dbReference type="Proteomes" id="UP000030693"/>
    </source>
</evidence>
<name>A0A058ZAW8_FONAL</name>
<keyword evidence="17" id="KW-1185">Reference proteome</keyword>
<comment type="caution">
    <text evidence="14">Lacks conserved residue(s) required for the propagation of feature annotation.</text>
</comment>
<keyword evidence="10 14" id="KW-1133">Transmembrane helix</keyword>
<protein>
    <recommendedName>
        <fullName evidence="14">Acyltransferase</fullName>
        <ecNumber evidence="14">2.3.1.-</ecNumber>
    </recommendedName>
</protein>
<evidence type="ECO:0000256" key="12">
    <source>
        <dbReference type="ARBA" id="ARBA00023136"/>
    </source>
</evidence>
<evidence type="ECO:0000256" key="2">
    <source>
        <dbReference type="ARBA" id="ARBA00004771"/>
    </source>
</evidence>
<evidence type="ECO:0000256" key="4">
    <source>
        <dbReference type="ARBA" id="ARBA00005420"/>
    </source>
</evidence>
<evidence type="ECO:0000256" key="10">
    <source>
        <dbReference type="ARBA" id="ARBA00022989"/>
    </source>
</evidence>
<dbReference type="PANTHER" id="PTHR12317">
    <property type="entry name" value="DIACYLGLYCEROL O-ACYLTRANSFERASE"/>
    <property type="match status" value="1"/>
</dbReference>
<comment type="subcellular location">
    <subcellularLocation>
        <location evidence="1 14">Endoplasmic reticulum membrane</location>
        <topology evidence="1 14">Multi-pass membrane protein</topology>
    </subcellularLocation>
</comment>
<dbReference type="InterPro" id="IPR007130">
    <property type="entry name" value="DAGAT"/>
</dbReference>
<gene>
    <name evidence="16" type="ORF">H696_02918</name>
</gene>
<evidence type="ECO:0000256" key="6">
    <source>
        <dbReference type="ARBA" id="ARBA00022679"/>
    </source>
</evidence>
<keyword evidence="13" id="KW-0012">Acyltransferase</keyword>
<evidence type="ECO:0000256" key="1">
    <source>
        <dbReference type="ARBA" id="ARBA00004477"/>
    </source>
</evidence>
<evidence type="ECO:0000256" key="7">
    <source>
        <dbReference type="ARBA" id="ARBA00022692"/>
    </source>
</evidence>
<dbReference type="Pfam" id="PF03982">
    <property type="entry name" value="DAGAT"/>
    <property type="match status" value="2"/>
</dbReference>
<sequence length="489" mass="54157">MPPPAPAGLPRGRAFSAEADYALPPSAEDARPLAPVKSLAGGLAPECAAAQPSPNYGMLHGTLPCLPAQAPGTRVIYEDLDSGLMRVTHTRAEASRRRRTETSLMMFLSHYLLWGPLFVVSIFLVYLLGTRWLFVGFEGMLARRSAALGLATLPVLLYLRLRESLSPTRSDRSAPSWIRESPAWGLIHTYMPFTAIRTTRLNPNRRYVFASHPHGILVLSRLVQYGGLWGWLFPTADTVHPADPLTETTLITRAGGVLSQPRPASSRPTASQGPLPPPSQDPTLPKPSRASRYGIPYRILGATPIFRVPINREFAVLCGLIDASLRYAVRALTSGQSVQVFPGGSAEIFMIDPDMPHVTRVFLRKRKGFIRLALQQGCDLVPMVCFGEEAAFRTWKPAPAASRFLLRTLKMPFLLFWGRFFSLLPRQGPLTVVYGSPLVVPDEYAISGEPVPEGLVDEYHERYISLLQDTWDTWRIHAPGYEQAELIIE</sequence>
<comment type="similarity">
    <text evidence="4 14">Belongs to the diacylglycerol acyltransferase family.</text>
</comment>
<evidence type="ECO:0000256" key="15">
    <source>
        <dbReference type="SAM" id="MobiDB-lite"/>
    </source>
</evidence>
<dbReference type="GO" id="GO:0005789">
    <property type="term" value="C:endoplasmic reticulum membrane"/>
    <property type="evidence" value="ECO:0007669"/>
    <property type="project" value="UniProtKB-SubCell"/>
</dbReference>
<dbReference type="OrthoDB" id="264532at2759"/>
<keyword evidence="5" id="KW-0444">Lipid biosynthesis</keyword>
<evidence type="ECO:0000256" key="5">
    <source>
        <dbReference type="ARBA" id="ARBA00022516"/>
    </source>
</evidence>
<feature type="region of interest" description="Disordered" evidence="15">
    <location>
        <begin position="256"/>
        <end position="287"/>
    </location>
</feature>
<dbReference type="GO" id="GO:0019432">
    <property type="term" value="P:triglyceride biosynthetic process"/>
    <property type="evidence" value="ECO:0007669"/>
    <property type="project" value="TreeGrafter"/>
</dbReference>